<accession>A0A7C3V760</accession>
<dbReference type="InterPro" id="IPR027417">
    <property type="entry name" value="P-loop_NTPase"/>
</dbReference>
<dbReference type="AlphaFoldDB" id="A0A7C3V760"/>
<reference evidence="4" key="1">
    <citation type="journal article" date="2020" name="mSystems">
        <title>Genome- and Community-Level Interaction Insights into Carbon Utilization and Element Cycling Functions of Hydrothermarchaeota in Hydrothermal Sediment.</title>
        <authorList>
            <person name="Zhou Z."/>
            <person name="Liu Y."/>
            <person name="Xu W."/>
            <person name="Pan J."/>
            <person name="Luo Z.H."/>
            <person name="Li M."/>
        </authorList>
    </citation>
    <scope>NUCLEOTIDE SEQUENCE [LARGE SCALE GENOMIC DNA]</scope>
    <source>
        <strain evidence="4">SpSt-897</strain>
    </source>
</reference>
<sequence length="396" mass="43987">MNQSERLRVSILHGAGRENPEIGEVLQNLPYLKLFKQAVDPETFLSQHANKAPDLVLVDLDGLTQVPEWLGELINRLPASEIAVCSKCRDPDFLIRIMKLRVGSFIPLPLQRQDLEEAVARARAALQERPSEPSQIIAVTGSKGGVGTTSLATNLALALNETTPGEVVLADLARPFPQVGQFLDLKAQHTLRDLIQSADSLDAIFLRKVVQQHKSQLGVILSSAELETGFPGVIDPEALSKTLVALRTAYTWIVVDAGCWLDYLFVKLVQEADHILLLTELSVPDLQNLKKIKALFQRWELDDYKIKVVVNRYEKDYTLGLGDLESILGRPVFYTLPSDYHSLIEAINQGVPLAEVAPRSKLWRKIKGLAAELVAQSRPKTGEDKPGILRRFFLKG</sequence>
<evidence type="ECO:0000259" key="3">
    <source>
        <dbReference type="Pfam" id="PF13614"/>
    </source>
</evidence>
<organism evidence="4">
    <name type="scientific">Desulfobacca acetoxidans</name>
    <dbReference type="NCBI Taxonomy" id="60893"/>
    <lineage>
        <taxon>Bacteria</taxon>
        <taxon>Pseudomonadati</taxon>
        <taxon>Thermodesulfobacteriota</taxon>
        <taxon>Desulfobaccia</taxon>
        <taxon>Desulfobaccales</taxon>
        <taxon>Desulfobaccaceae</taxon>
        <taxon>Desulfobacca</taxon>
    </lineage>
</organism>
<dbReference type="InterPro" id="IPR011006">
    <property type="entry name" value="CheY-like_superfamily"/>
</dbReference>
<evidence type="ECO:0000313" key="4">
    <source>
        <dbReference type="EMBL" id="HGF33899.1"/>
    </source>
</evidence>
<dbReference type="SUPFAM" id="SSF52172">
    <property type="entry name" value="CheY-like"/>
    <property type="match status" value="1"/>
</dbReference>
<evidence type="ECO:0000256" key="1">
    <source>
        <dbReference type="ARBA" id="ARBA00022741"/>
    </source>
</evidence>
<dbReference type="GO" id="GO:0051782">
    <property type="term" value="P:negative regulation of cell division"/>
    <property type="evidence" value="ECO:0007669"/>
    <property type="project" value="TreeGrafter"/>
</dbReference>
<dbReference type="GO" id="GO:0009898">
    <property type="term" value="C:cytoplasmic side of plasma membrane"/>
    <property type="evidence" value="ECO:0007669"/>
    <property type="project" value="TreeGrafter"/>
</dbReference>
<feature type="domain" description="AAA" evidence="3">
    <location>
        <begin position="135"/>
        <end position="292"/>
    </location>
</feature>
<dbReference type="PANTHER" id="PTHR43384:SF6">
    <property type="entry name" value="SEPTUM SITE-DETERMINING PROTEIN MIND HOMOLOG, CHLOROPLASTIC"/>
    <property type="match status" value="1"/>
</dbReference>
<dbReference type="Gene3D" id="3.40.50.2300">
    <property type="match status" value="1"/>
</dbReference>
<protein>
    <recommendedName>
        <fullName evidence="3">AAA domain-containing protein</fullName>
    </recommendedName>
</protein>
<gene>
    <name evidence="4" type="ORF">ENW96_05845</name>
</gene>
<dbReference type="Pfam" id="PF13614">
    <property type="entry name" value="AAA_31"/>
    <property type="match status" value="1"/>
</dbReference>
<dbReference type="InterPro" id="IPR050625">
    <property type="entry name" value="ParA/MinD_ATPase"/>
</dbReference>
<name>A0A7C3V760_9BACT</name>
<dbReference type="GO" id="GO:0005524">
    <property type="term" value="F:ATP binding"/>
    <property type="evidence" value="ECO:0007669"/>
    <property type="project" value="UniProtKB-KW"/>
</dbReference>
<proteinExistence type="predicted"/>
<dbReference type="PANTHER" id="PTHR43384">
    <property type="entry name" value="SEPTUM SITE-DETERMINING PROTEIN MIND HOMOLOG, CHLOROPLASTIC-RELATED"/>
    <property type="match status" value="1"/>
</dbReference>
<dbReference type="EMBL" id="DTMF01000146">
    <property type="protein sequence ID" value="HGF33899.1"/>
    <property type="molecule type" value="Genomic_DNA"/>
</dbReference>
<keyword evidence="2" id="KW-0067">ATP-binding</keyword>
<dbReference type="Gene3D" id="3.40.50.300">
    <property type="entry name" value="P-loop containing nucleotide triphosphate hydrolases"/>
    <property type="match status" value="1"/>
</dbReference>
<dbReference type="SUPFAM" id="SSF52540">
    <property type="entry name" value="P-loop containing nucleoside triphosphate hydrolases"/>
    <property type="match status" value="1"/>
</dbReference>
<dbReference type="GO" id="GO:0005829">
    <property type="term" value="C:cytosol"/>
    <property type="evidence" value="ECO:0007669"/>
    <property type="project" value="TreeGrafter"/>
</dbReference>
<comment type="caution">
    <text evidence="4">The sequence shown here is derived from an EMBL/GenBank/DDBJ whole genome shotgun (WGS) entry which is preliminary data.</text>
</comment>
<keyword evidence="1" id="KW-0547">Nucleotide-binding</keyword>
<dbReference type="InterPro" id="IPR025669">
    <property type="entry name" value="AAA_dom"/>
</dbReference>
<evidence type="ECO:0000256" key="2">
    <source>
        <dbReference type="ARBA" id="ARBA00022840"/>
    </source>
</evidence>
<dbReference type="GO" id="GO:0016887">
    <property type="term" value="F:ATP hydrolysis activity"/>
    <property type="evidence" value="ECO:0007669"/>
    <property type="project" value="TreeGrafter"/>
</dbReference>